<dbReference type="PROSITE" id="PS51194">
    <property type="entry name" value="HELICASE_CTER"/>
    <property type="match status" value="1"/>
</dbReference>
<accession>I0UY67</accession>
<dbReference type="SMART" id="SM00487">
    <property type="entry name" value="DEXDc"/>
    <property type="match status" value="1"/>
</dbReference>
<dbReference type="GO" id="GO:0004386">
    <property type="term" value="F:helicase activity"/>
    <property type="evidence" value="ECO:0007669"/>
    <property type="project" value="UniProtKB-KW"/>
</dbReference>
<sequence>MSAEVRASGGSPAAPDEAAISAAKTKVGAAAKAMFENVRALAARAAVLLSASDVLRRSAHQQIGILLDQQAQATLSARPVTDLRTLVGKGARLGALENAGYRTIANVLQASPNRLQAVPRIGHHTAHQVSTAARRLANEVRQEARLRFDPDRQDPGQTQLLATLAAARHADSARTSLQAPLEQFTTLAADLVRQAEPTTSRGAMFFKGRAKKRAALAALAQLDTLLTSPQTLALWQTVEGQERAADPRSYSSAYLWQEYANDAASFNALLSTLTGHGDADDNEAAQGYLPEELRQEITAVPLDTSLLKATLRGYQVFGAQYAIHQKHSILGDEMGLGKTVQALAVVAHMAAKGQTRFLVVCPASVQINWINEIRKHTTLTPHSLHGADRDAAMRHWRRTGGIAVTTFTTLGRLKGIADDGIALLVVDEAHYVKNPESQRSKNVGRVVSQAQRALFLTGTPMENRVEEFRNLVAYLQPHIAGRLDATDAITGARRFRRAVAPVYLRRNQEDVLTELPDKIEVEDWVQFTHADNTAYVEAVRARNLMRMRQAAFEAADSAKLERLAEIVDEAREDSLKVVVFSYFLNVLEAIHDRLGQVVVGQLTGSVQPAARQQLVDTFTRRKGHAVLLSQIEAGGVGLNVQAASVVVIAEPQWKPSTEEQAIARAYRMGQIRKVQVHRLLAKGSVDERLREVQENKKLLFDEFARKSDAKEADRRAVDTSEYRPAILDDEAVPLKERIILAEQHRLGIHR</sequence>
<dbReference type="Gene3D" id="1.10.150.20">
    <property type="entry name" value="5' to 3' exonuclease, C-terminal subdomain"/>
    <property type="match status" value="1"/>
</dbReference>
<dbReference type="PROSITE" id="PS51192">
    <property type="entry name" value="HELICASE_ATP_BIND_1"/>
    <property type="match status" value="1"/>
</dbReference>
<evidence type="ECO:0000313" key="4">
    <source>
        <dbReference type="EMBL" id="EID52820.1"/>
    </source>
</evidence>
<protein>
    <submittedName>
        <fullName evidence="4">DNA/RNA helicase, superfamily II, SNF2 family</fullName>
    </submittedName>
</protein>
<dbReference type="Gene3D" id="3.40.50.10810">
    <property type="entry name" value="Tandem AAA-ATPase domain"/>
    <property type="match status" value="1"/>
</dbReference>
<dbReference type="GO" id="GO:0016787">
    <property type="term" value="F:hydrolase activity"/>
    <property type="evidence" value="ECO:0007669"/>
    <property type="project" value="UniProtKB-KW"/>
</dbReference>
<evidence type="ECO:0000259" key="3">
    <source>
        <dbReference type="PROSITE" id="PS51194"/>
    </source>
</evidence>
<organism evidence="4 5">
    <name type="scientific">Saccharomonospora xinjiangensis XJ-54</name>
    <dbReference type="NCBI Taxonomy" id="882086"/>
    <lineage>
        <taxon>Bacteria</taxon>
        <taxon>Bacillati</taxon>
        <taxon>Actinomycetota</taxon>
        <taxon>Actinomycetes</taxon>
        <taxon>Pseudonocardiales</taxon>
        <taxon>Pseudonocardiaceae</taxon>
        <taxon>Saccharomonospora</taxon>
    </lineage>
</organism>
<dbReference type="Pfam" id="PF00176">
    <property type="entry name" value="SNF2-rel_dom"/>
    <property type="match status" value="1"/>
</dbReference>
<gene>
    <name evidence="4" type="ORF">SacxiDRAFT_0545</name>
</gene>
<dbReference type="Gene3D" id="3.40.50.300">
    <property type="entry name" value="P-loop containing nucleotide triphosphate hydrolases"/>
    <property type="match status" value="1"/>
</dbReference>
<dbReference type="InterPro" id="IPR027417">
    <property type="entry name" value="P-loop_NTPase"/>
</dbReference>
<keyword evidence="4" id="KW-0347">Helicase</keyword>
<dbReference type="eggNOG" id="COG0553">
    <property type="taxonomic scope" value="Bacteria"/>
</dbReference>
<dbReference type="CDD" id="cd18793">
    <property type="entry name" value="SF2_C_SNF"/>
    <property type="match status" value="1"/>
</dbReference>
<dbReference type="Proteomes" id="UP000004691">
    <property type="component" value="Unassembled WGS sequence"/>
</dbReference>
<dbReference type="CDD" id="cd17919">
    <property type="entry name" value="DEXHc_Snf"/>
    <property type="match status" value="1"/>
</dbReference>
<dbReference type="PANTHER" id="PTHR10799">
    <property type="entry name" value="SNF2/RAD54 HELICASE FAMILY"/>
    <property type="match status" value="1"/>
</dbReference>
<dbReference type="InterPro" id="IPR000330">
    <property type="entry name" value="SNF2_N"/>
</dbReference>
<dbReference type="SMART" id="SM00490">
    <property type="entry name" value="HELICc"/>
    <property type="match status" value="1"/>
</dbReference>
<dbReference type="InterPro" id="IPR049730">
    <property type="entry name" value="SNF2/RAD54-like_C"/>
</dbReference>
<dbReference type="InterPro" id="IPR038718">
    <property type="entry name" value="SNF2-like_sf"/>
</dbReference>
<dbReference type="InterPro" id="IPR014001">
    <property type="entry name" value="Helicase_ATP-bd"/>
</dbReference>
<reference evidence="4 5" key="1">
    <citation type="submission" date="2012-01" db="EMBL/GenBank/DDBJ databases">
        <title>Improved High-Quality Draft sequence of Saccharomonospora xinjiangensis XJ-54.</title>
        <authorList>
            <consortium name="US DOE Joint Genome Institute"/>
            <person name="Lucas S."/>
            <person name="Han J."/>
            <person name="Lapidus A."/>
            <person name="Cheng J.-F."/>
            <person name="Goodwin L."/>
            <person name="Pitluck S."/>
            <person name="Peters L."/>
            <person name="Mikhailova N."/>
            <person name="Teshima H."/>
            <person name="Detter J.C."/>
            <person name="Han C."/>
            <person name="Tapia R."/>
            <person name="Land M."/>
            <person name="Hauser L."/>
            <person name="Kyrpides N."/>
            <person name="Ivanova N."/>
            <person name="Pagani I."/>
            <person name="Brambilla E.-M."/>
            <person name="Klenk H.-P."/>
            <person name="Woyke T."/>
        </authorList>
    </citation>
    <scope>NUCLEOTIDE SEQUENCE [LARGE SCALE GENOMIC DNA]</scope>
    <source>
        <strain evidence="4 5">XJ-54</strain>
    </source>
</reference>
<dbReference type="EMBL" id="JH636049">
    <property type="protein sequence ID" value="EID52820.1"/>
    <property type="molecule type" value="Genomic_DNA"/>
</dbReference>
<dbReference type="InterPro" id="IPR001650">
    <property type="entry name" value="Helicase_C-like"/>
</dbReference>
<dbReference type="STRING" id="882086.SacxiDRAFT_0545"/>
<keyword evidence="4" id="KW-0547">Nucleotide-binding</keyword>
<dbReference type="GO" id="GO:0005524">
    <property type="term" value="F:ATP binding"/>
    <property type="evidence" value="ECO:0007669"/>
    <property type="project" value="InterPro"/>
</dbReference>
<name>I0UY67_9PSEU</name>
<dbReference type="SUPFAM" id="SSF52540">
    <property type="entry name" value="P-loop containing nucleoside triphosphate hydrolases"/>
    <property type="match status" value="2"/>
</dbReference>
<feature type="domain" description="Helicase C-terminal" evidence="3">
    <location>
        <begin position="559"/>
        <end position="711"/>
    </location>
</feature>
<evidence type="ECO:0000313" key="5">
    <source>
        <dbReference type="Proteomes" id="UP000004691"/>
    </source>
</evidence>
<evidence type="ECO:0000259" key="2">
    <source>
        <dbReference type="PROSITE" id="PS51192"/>
    </source>
</evidence>
<dbReference type="AlphaFoldDB" id="I0UY67"/>
<dbReference type="RefSeq" id="WP_006236925.1">
    <property type="nucleotide sequence ID" value="NZ_JH636049.1"/>
</dbReference>
<evidence type="ECO:0000256" key="1">
    <source>
        <dbReference type="ARBA" id="ARBA00022801"/>
    </source>
</evidence>
<keyword evidence="5" id="KW-1185">Reference proteome</keyword>
<keyword evidence="4" id="KW-0067">ATP-binding</keyword>
<keyword evidence="1" id="KW-0378">Hydrolase</keyword>
<proteinExistence type="predicted"/>
<feature type="domain" description="Helicase ATP-binding" evidence="2">
    <location>
        <begin position="319"/>
        <end position="478"/>
    </location>
</feature>
<dbReference type="HOGENOM" id="CLU_000315_17_4_11"/>